<sequence>MNDALAQAYPLHIATLRQRADAALEAVGREHLVIPAGHPIPKHLDDMDYPFAVHPAFKQWVPLLNAPGSWIVYTPGEKPVLIYLQPQDFWHLTPEDPNGYWVEHFDIRLIRKWEDARQHLPQDPAKCAILGQSRDGIEDFIPDAPEAVIQYLDYHRAYKTPYELIRMREASTLGARGHRAAAAAFRAGESEFGIHMAYLHAVGQTDAELPYHSIVGLNEHSAVLHYMHFDMAPPARNLSFLIDAGASSGGYASDITRTYAAPEAEDFQALIDAVDKAQRQLCDGVRAGRDYRELHLEAHQLLAGVLKDQNIVDMSPEAMVESGVSATFFPHGLGHSIGLQVHDVGGFMKNDKGDTVAQPDGHPFLRMTRSLETDMVVTIEPGLYFIDMLLARLKERPEGKHVNWNRIDALRPYGGIRIEDDVICTSGDPENMTRDAFAALD</sequence>
<dbReference type="InterPro" id="IPR048819">
    <property type="entry name" value="PepQ_N"/>
</dbReference>
<evidence type="ECO:0000313" key="11">
    <source>
        <dbReference type="Proteomes" id="UP000541636"/>
    </source>
</evidence>
<dbReference type="HAMAP" id="MF_01279">
    <property type="entry name" value="X_Pro_dipeptid"/>
    <property type="match status" value="1"/>
</dbReference>
<dbReference type="AlphaFoldDB" id="A0A846ZPE4"/>
<keyword evidence="5 7" id="KW-0482">Metalloprotease</keyword>
<dbReference type="Proteomes" id="UP000541636">
    <property type="component" value="Unassembled WGS sequence"/>
</dbReference>
<dbReference type="GO" id="GO:0046872">
    <property type="term" value="F:metal ion binding"/>
    <property type="evidence" value="ECO:0007669"/>
    <property type="project" value="UniProtKB-KW"/>
</dbReference>
<evidence type="ECO:0000313" key="10">
    <source>
        <dbReference type="EMBL" id="NKZ39379.1"/>
    </source>
</evidence>
<dbReference type="GO" id="GO:0006508">
    <property type="term" value="P:proteolysis"/>
    <property type="evidence" value="ECO:0007669"/>
    <property type="project" value="UniProtKB-KW"/>
</dbReference>
<dbReference type="RefSeq" id="WP_168609414.1">
    <property type="nucleotide sequence ID" value="NZ_JAAZQD010000004.1"/>
</dbReference>
<dbReference type="InterPro" id="IPR052433">
    <property type="entry name" value="X-Pro_dipept-like"/>
</dbReference>
<dbReference type="PANTHER" id="PTHR43226">
    <property type="entry name" value="XAA-PRO AMINOPEPTIDASE 3"/>
    <property type="match status" value="1"/>
</dbReference>
<keyword evidence="4 7" id="KW-0224">Dipeptidase</keyword>
<dbReference type="NCBIfam" id="NF010133">
    <property type="entry name" value="PRK13607.1"/>
    <property type="match status" value="1"/>
</dbReference>
<dbReference type="PROSITE" id="PS00491">
    <property type="entry name" value="PROLINE_PEPTIDASE"/>
    <property type="match status" value="1"/>
</dbReference>
<comment type="cofactor">
    <cofactor evidence="7">
        <name>Mn(2+)</name>
        <dbReference type="ChEBI" id="CHEBI:29035"/>
    </cofactor>
    <text evidence="7">Binds 2 manganese ions per subunit.</text>
</comment>
<keyword evidence="1 7" id="KW-0645">Protease</keyword>
<gene>
    <name evidence="7 10" type="primary">pepQ</name>
    <name evidence="10" type="ORF">HF690_10515</name>
</gene>
<evidence type="ECO:0000256" key="7">
    <source>
        <dbReference type="HAMAP-Rule" id="MF_01279"/>
    </source>
</evidence>
<keyword evidence="2 7" id="KW-0479">Metal-binding</keyword>
<evidence type="ECO:0000256" key="4">
    <source>
        <dbReference type="ARBA" id="ARBA00022997"/>
    </source>
</evidence>
<feature type="binding site" evidence="7">
    <location>
        <position position="243"/>
    </location>
    <ligand>
        <name>Mn(2+)</name>
        <dbReference type="ChEBI" id="CHEBI:29035"/>
        <label>2</label>
    </ligand>
</feature>
<dbReference type="InterPro" id="IPR001131">
    <property type="entry name" value="Peptidase_M24B_aminopep-P_CS"/>
</dbReference>
<organism evidence="10 11">
    <name type="scientific">Oleiagrimonas citrea</name>
    <dbReference type="NCBI Taxonomy" id="1665687"/>
    <lineage>
        <taxon>Bacteria</taxon>
        <taxon>Pseudomonadati</taxon>
        <taxon>Pseudomonadota</taxon>
        <taxon>Gammaproteobacteria</taxon>
        <taxon>Lysobacterales</taxon>
        <taxon>Rhodanobacteraceae</taxon>
        <taxon>Oleiagrimonas</taxon>
    </lineage>
</organism>
<feature type="domain" description="Peptidase M24" evidence="8">
    <location>
        <begin position="166"/>
        <end position="425"/>
    </location>
</feature>
<evidence type="ECO:0000256" key="2">
    <source>
        <dbReference type="ARBA" id="ARBA00022723"/>
    </source>
</evidence>
<feature type="binding site" evidence="7">
    <location>
        <position position="419"/>
    </location>
    <ligand>
        <name>Mn(2+)</name>
        <dbReference type="ChEBI" id="CHEBI:29035"/>
        <label>2</label>
    </ligand>
</feature>
<evidence type="ECO:0000256" key="3">
    <source>
        <dbReference type="ARBA" id="ARBA00022801"/>
    </source>
</evidence>
<dbReference type="GO" id="GO:0016795">
    <property type="term" value="F:phosphoric triester hydrolase activity"/>
    <property type="evidence" value="ECO:0007669"/>
    <property type="project" value="InterPro"/>
</dbReference>
<dbReference type="GO" id="GO:0008235">
    <property type="term" value="F:metalloexopeptidase activity"/>
    <property type="evidence" value="ECO:0007669"/>
    <property type="project" value="UniProtKB-UniRule"/>
</dbReference>
<dbReference type="InterPro" id="IPR000994">
    <property type="entry name" value="Pept_M24"/>
</dbReference>
<keyword evidence="6 7" id="KW-0464">Manganese</keyword>
<comment type="function">
    <text evidence="7">Splits dipeptides with a prolyl residue in the C-terminal position.</text>
</comment>
<evidence type="ECO:0000259" key="8">
    <source>
        <dbReference type="Pfam" id="PF00557"/>
    </source>
</evidence>
<feature type="binding site" evidence="7">
    <location>
        <position position="254"/>
    </location>
    <ligand>
        <name>Mn(2+)</name>
        <dbReference type="ChEBI" id="CHEBI:29035"/>
        <label>1</label>
    </ligand>
</feature>
<feature type="binding site" evidence="7">
    <location>
        <position position="419"/>
    </location>
    <ligand>
        <name>Mn(2+)</name>
        <dbReference type="ChEBI" id="CHEBI:29035"/>
        <label>1</label>
    </ligand>
</feature>
<feature type="binding site" evidence="7">
    <location>
        <position position="335"/>
    </location>
    <ligand>
        <name>Mn(2+)</name>
        <dbReference type="ChEBI" id="CHEBI:29035"/>
        <label>1</label>
    </ligand>
</feature>
<feature type="binding site" evidence="7">
    <location>
        <position position="380"/>
    </location>
    <ligand>
        <name>Mn(2+)</name>
        <dbReference type="ChEBI" id="CHEBI:29035"/>
        <label>1</label>
    </ligand>
</feature>
<dbReference type="Gene3D" id="3.40.350.10">
    <property type="entry name" value="Creatinase/prolidase N-terminal domain"/>
    <property type="match status" value="1"/>
</dbReference>
<dbReference type="GO" id="GO:0005829">
    <property type="term" value="C:cytosol"/>
    <property type="evidence" value="ECO:0007669"/>
    <property type="project" value="TreeGrafter"/>
</dbReference>
<dbReference type="EC" id="3.4.13.9" evidence="7"/>
<reference evidence="10 11" key="1">
    <citation type="journal article" date="2017" name="Int. J. Syst. Evol. Microbiol.">
        <title>Oleiagrimonas citrea sp. nov., a marine bacterium isolated from tidal flat sediment and emended description of the genus Oleiagrimonas Fang et al. 2015 and Oleiagrimonas soli.</title>
        <authorList>
            <person name="Yang S.H."/>
            <person name="Seo H.S."/>
            <person name="Seong C.N."/>
            <person name="Kwon K.K."/>
        </authorList>
    </citation>
    <scope>NUCLEOTIDE SEQUENCE [LARGE SCALE GENOMIC DNA]</scope>
    <source>
        <strain evidence="10 11">MEBiC09124</strain>
    </source>
</reference>
<dbReference type="SUPFAM" id="SSF55920">
    <property type="entry name" value="Creatinase/aminopeptidase"/>
    <property type="match status" value="1"/>
</dbReference>
<dbReference type="EMBL" id="JAAZQD010000004">
    <property type="protein sequence ID" value="NKZ39379.1"/>
    <property type="molecule type" value="Genomic_DNA"/>
</dbReference>
<evidence type="ECO:0000256" key="1">
    <source>
        <dbReference type="ARBA" id="ARBA00022670"/>
    </source>
</evidence>
<comment type="caution">
    <text evidence="10">The sequence shown here is derived from an EMBL/GenBank/DDBJ whole genome shotgun (WGS) entry which is preliminary data.</text>
</comment>
<dbReference type="PANTHER" id="PTHR43226:SF8">
    <property type="entry name" value="XAA-PRO DIPEPTIDASE"/>
    <property type="match status" value="1"/>
</dbReference>
<evidence type="ECO:0000256" key="6">
    <source>
        <dbReference type="ARBA" id="ARBA00023211"/>
    </source>
</evidence>
<proteinExistence type="inferred from homology"/>
<feature type="domain" description="Xaa-Pro dipeptidase N-terminal" evidence="9">
    <location>
        <begin position="8"/>
        <end position="154"/>
    </location>
</feature>
<dbReference type="GO" id="GO:0004177">
    <property type="term" value="F:aminopeptidase activity"/>
    <property type="evidence" value="ECO:0007669"/>
    <property type="project" value="TreeGrafter"/>
</dbReference>
<accession>A0A846ZPE4</accession>
<dbReference type="InterPro" id="IPR029149">
    <property type="entry name" value="Creatin/AminoP/Spt16_N"/>
</dbReference>
<keyword evidence="3 7" id="KW-0378">Hydrolase</keyword>
<dbReference type="Gene3D" id="3.90.230.10">
    <property type="entry name" value="Creatinase/methionine aminopeptidase superfamily"/>
    <property type="match status" value="1"/>
</dbReference>
<comment type="similarity">
    <text evidence="7">Belongs to the peptidase M24B family. Bacterial-type prolidase subfamily.</text>
</comment>
<protein>
    <recommendedName>
        <fullName evidence="7">Xaa-Pro dipeptidase</fullName>
        <shortName evidence="7">X-Pro dipeptidase</shortName>
        <ecNumber evidence="7">3.4.13.9</ecNumber>
    </recommendedName>
    <alternativeName>
        <fullName evidence="7">Imidodipeptidase</fullName>
    </alternativeName>
    <alternativeName>
        <fullName evidence="7">Proline dipeptidase</fullName>
        <shortName evidence="7">Prolidase</shortName>
    </alternativeName>
</protein>
<evidence type="ECO:0000259" key="9">
    <source>
        <dbReference type="Pfam" id="PF21216"/>
    </source>
</evidence>
<keyword evidence="11" id="KW-1185">Reference proteome</keyword>
<feature type="binding site" evidence="7">
    <location>
        <position position="254"/>
    </location>
    <ligand>
        <name>Mn(2+)</name>
        <dbReference type="ChEBI" id="CHEBI:29035"/>
        <label>2</label>
    </ligand>
</feature>
<dbReference type="Pfam" id="PF21216">
    <property type="entry name" value="PepQ_N"/>
    <property type="match status" value="1"/>
</dbReference>
<name>A0A846ZPE4_9GAMM</name>
<dbReference type="GO" id="GO:0102009">
    <property type="term" value="F:proline dipeptidase activity"/>
    <property type="evidence" value="ECO:0007669"/>
    <property type="project" value="UniProtKB-EC"/>
</dbReference>
<dbReference type="Pfam" id="PF00557">
    <property type="entry name" value="Peptidase_M24"/>
    <property type="match status" value="1"/>
</dbReference>
<comment type="catalytic activity">
    <reaction evidence="7">
        <text>Xaa-L-Pro dipeptide + H2O = an L-alpha-amino acid + L-proline</text>
        <dbReference type="Rhea" id="RHEA:76407"/>
        <dbReference type="ChEBI" id="CHEBI:15377"/>
        <dbReference type="ChEBI" id="CHEBI:59869"/>
        <dbReference type="ChEBI" id="CHEBI:60039"/>
        <dbReference type="ChEBI" id="CHEBI:195196"/>
        <dbReference type="EC" id="3.4.13.9"/>
    </reaction>
</comment>
<evidence type="ECO:0000256" key="5">
    <source>
        <dbReference type="ARBA" id="ARBA00023049"/>
    </source>
</evidence>
<dbReference type="InterPro" id="IPR036005">
    <property type="entry name" value="Creatinase/aminopeptidase-like"/>
</dbReference>
<dbReference type="InterPro" id="IPR022846">
    <property type="entry name" value="X_Pro_dipept"/>
</dbReference>